<dbReference type="Gene3D" id="3.40.50.1110">
    <property type="entry name" value="SGNH hydrolase"/>
    <property type="match status" value="1"/>
</dbReference>
<gene>
    <name evidence="5" type="ORF">JCGZ_25017</name>
</gene>
<dbReference type="PANTHER" id="PTHR14209:SF31">
    <property type="entry name" value="SGNH HYDROLASE-TYPE ESTERASE DOMAIN-CONTAINING PROTEIN"/>
    <property type="match status" value="1"/>
</dbReference>
<dbReference type="Pfam" id="PF13472">
    <property type="entry name" value="Lipase_GDSL_2"/>
    <property type="match status" value="1"/>
</dbReference>
<dbReference type="AlphaFoldDB" id="A0A067JNR1"/>
<keyword evidence="6" id="KW-1185">Reference proteome</keyword>
<name>A0A067JNR1_JATCU</name>
<reference evidence="5 6" key="1">
    <citation type="journal article" date="2014" name="PLoS ONE">
        <title>Global Analysis of Gene Expression Profiles in Physic Nut (Jatropha curcas L.) Seedlings Exposed to Salt Stress.</title>
        <authorList>
            <person name="Zhang L."/>
            <person name="Zhang C."/>
            <person name="Wu P."/>
            <person name="Chen Y."/>
            <person name="Li M."/>
            <person name="Jiang H."/>
            <person name="Wu G."/>
        </authorList>
    </citation>
    <scope>NUCLEOTIDE SEQUENCE [LARGE SCALE GENOMIC DNA]</scope>
    <source>
        <strain evidence="6">cv. GZQX0401</strain>
        <tissue evidence="5">Young leaves</tissue>
    </source>
</reference>
<dbReference type="STRING" id="180498.A0A067JNR1"/>
<dbReference type="PANTHER" id="PTHR14209">
    <property type="entry name" value="ISOAMYL ACETATE-HYDROLYZING ESTERASE 1"/>
    <property type="match status" value="1"/>
</dbReference>
<dbReference type="FunFam" id="3.40.50.1110:FF:000002">
    <property type="entry name" value="isoamyl acetate-hydrolyzing esterase 1 homolog"/>
    <property type="match status" value="1"/>
</dbReference>
<dbReference type="EMBL" id="KK915111">
    <property type="protein sequence ID" value="KDP24453.1"/>
    <property type="molecule type" value="Genomic_DNA"/>
</dbReference>
<keyword evidence="3" id="KW-0442">Lipid degradation</keyword>
<dbReference type="Proteomes" id="UP000027138">
    <property type="component" value="Unassembled WGS sequence"/>
</dbReference>
<evidence type="ECO:0000256" key="3">
    <source>
        <dbReference type="ARBA" id="ARBA00022963"/>
    </source>
</evidence>
<dbReference type="OrthoDB" id="671439at2759"/>
<organism evidence="5 6">
    <name type="scientific">Jatropha curcas</name>
    <name type="common">Barbados nut</name>
    <dbReference type="NCBI Taxonomy" id="180498"/>
    <lineage>
        <taxon>Eukaryota</taxon>
        <taxon>Viridiplantae</taxon>
        <taxon>Streptophyta</taxon>
        <taxon>Embryophyta</taxon>
        <taxon>Tracheophyta</taxon>
        <taxon>Spermatophyta</taxon>
        <taxon>Magnoliopsida</taxon>
        <taxon>eudicotyledons</taxon>
        <taxon>Gunneridae</taxon>
        <taxon>Pentapetalae</taxon>
        <taxon>rosids</taxon>
        <taxon>fabids</taxon>
        <taxon>Malpighiales</taxon>
        <taxon>Euphorbiaceae</taxon>
        <taxon>Crotonoideae</taxon>
        <taxon>Jatropheae</taxon>
        <taxon>Jatropha</taxon>
    </lineage>
</organism>
<comment type="similarity">
    <text evidence="1">Belongs to the 'GDSL' lipolytic enzyme family.</text>
</comment>
<sequence length="246" mass="27646">MVGPIRPQFVLFGSSIVQLSFGFDGWGATLAHLYARKADIVLRGYAGWTSRDALKVLEQVFPQNDSVQPSLAIVYFGGNDSMEPPTSDGPLVPLCEYKENMEKIALHLKSLSETIRIIFLGVPPVNEEMIKEFYGDEMGRTNEGCRIYSEACLEVSKKMGITAIDLWTAMQQREDWLTTCFLDGIHLTGTGSEIVVEEILRVLEKPDWIPRLHWKSIPSEFVGISPTDPENNEGLIIPKILKSKWE</sequence>
<proteinExistence type="inferred from homology"/>
<dbReference type="SUPFAM" id="SSF52266">
    <property type="entry name" value="SGNH hydrolase"/>
    <property type="match status" value="1"/>
</dbReference>
<dbReference type="GO" id="GO:0016787">
    <property type="term" value="F:hydrolase activity"/>
    <property type="evidence" value="ECO:0007669"/>
    <property type="project" value="UniProtKB-KW"/>
</dbReference>
<dbReference type="InterPro" id="IPR045136">
    <property type="entry name" value="Iah1-like"/>
</dbReference>
<dbReference type="InterPro" id="IPR036514">
    <property type="entry name" value="SGNH_hydro_sf"/>
</dbReference>
<dbReference type="InterPro" id="IPR013830">
    <property type="entry name" value="SGNH_hydro"/>
</dbReference>
<dbReference type="GO" id="GO:0016042">
    <property type="term" value="P:lipid catabolic process"/>
    <property type="evidence" value="ECO:0007669"/>
    <property type="project" value="UniProtKB-KW"/>
</dbReference>
<keyword evidence="3" id="KW-0443">Lipid metabolism</keyword>
<evidence type="ECO:0000256" key="2">
    <source>
        <dbReference type="ARBA" id="ARBA00022801"/>
    </source>
</evidence>
<keyword evidence="2" id="KW-0378">Hydrolase</keyword>
<accession>A0A067JNR1</accession>
<evidence type="ECO:0000313" key="5">
    <source>
        <dbReference type="EMBL" id="KDP24453.1"/>
    </source>
</evidence>
<evidence type="ECO:0000313" key="6">
    <source>
        <dbReference type="Proteomes" id="UP000027138"/>
    </source>
</evidence>
<dbReference type="KEGG" id="jcu:105646711"/>
<dbReference type="CDD" id="cd01838">
    <property type="entry name" value="Isoamyl_acetate_hydrolase_like"/>
    <property type="match status" value="1"/>
</dbReference>
<evidence type="ECO:0000256" key="1">
    <source>
        <dbReference type="ARBA" id="ARBA00008668"/>
    </source>
</evidence>
<evidence type="ECO:0000259" key="4">
    <source>
        <dbReference type="Pfam" id="PF13472"/>
    </source>
</evidence>
<feature type="domain" description="SGNH hydrolase-type esterase" evidence="4">
    <location>
        <begin position="11"/>
        <end position="193"/>
    </location>
</feature>
<protein>
    <recommendedName>
        <fullName evidence="4">SGNH hydrolase-type esterase domain-containing protein</fullName>
    </recommendedName>
</protein>